<evidence type="ECO:0000259" key="6">
    <source>
        <dbReference type="PROSITE" id="PS50031"/>
    </source>
</evidence>
<dbReference type="GO" id="GO:0005934">
    <property type="term" value="C:cellular bud tip"/>
    <property type="evidence" value="ECO:0007669"/>
    <property type="project" value="EnsemblFungi"/>
</dbReference>
<proteinExistence type="predicted"/>
<dbReference type="InterPro" id="IPR009060">
    <property type="entry name" value="UBA-like_sf"/>
</dbReference>
<feature type="coiled-coil region" evidence="3">
    <location>
        <begin position="659"/>
        <end position="847"/>
    </location>
</feature>
<feature type="compositionally biased region" description="Low complexity" evidence="4">
    <location>
        <begin position="369"/>
        <end position="383"/>
    </location>
</feature>
<accession>G0V9A1</accession>
<feature type="compositionally biased region" description="Low complexity" evidence="4">
    <location>
        <begin position="397"/>
        <end position="409"/>
    </location>
</feature>
<feature type="region of interest" description="Disordered" evidence="4">
    <location>
        <begin position="1049"/>
        <end position="1295"/>
    </location>
</feature>
<dbReference type="GO" id="GO:0030479">
    <property type="term" value="C:actin cortical patch"/>
    <property type="evidence" value="ECO:0007669"/>
    <property type="project" value="EnsemblFungi"/>
</dbReference>
<dbReference type="InterPro" id="IPR011992">
    <property type="entry name" value="EF-hand-dom_pair"/>
</dbReference>
<reference evidence="9" key="1">
    <citation type="journal article" date="2011" name="Proc. Natl. Acad. Sci. U.S.A.">
        <title>Evolutionary erosion of yeast sex chromosomes by mating-type switching accidents.</title>
        <authorList>
            <person name="Gordon J.L."/>
            <person name="Armisen D."/>
            <person name="Proux-Wera E."/>
            <person name="Oheigeartaigh S.S."/>
            <person name="Byrne K.P."/>
            <person name="Wolfe K.H."/>
        </authorList>
    </citation>
    <scope>NUCLEOTIDE SEQUENCE [LARGE SCALE GENOMIC DNA]</scope>
    <source>
        <strain evidence="9">ATCC 76901 / BCRC 22586 / CBS 4309 / NBRC 1992 / NRRL Y-12630</strain>
    </source>
</reference>
<evidence type="ECO:0000256" key="4">
    <source>
        <dbReference type="SAM" id="MobiDB-lite"/>
    </source>
</evidence>
<dbReference type="CDD" id="cd14285">
    <property type="entry name" value="UBA_scEDE1_like"/>
    <property type="match status" value="1"/>
</dbReference>
<dbReference type="InterPro" id="IPR000261">
    <property type="entry name" value="EH_dom"/>
</dbReference>
<dbReference type="Gene3D" id="1.10.8.10">
    <property type="entry name" value="DNA helicase RuvA subunit, C-terminal domain"/>
    <property type="match status" value="1"/>
</dbReference>
<feature type="compositionally biased region" description="Polar residues" evidence="4">
    <location>
        <begin position="1255"/>
        <end position="1279"/>
    </location>
</feature>
<feature type="compositionally biased region" description="Polar residues" evidence="4">
    <location>
        <begin position="1019"/>
        <end position="1030"/>
    </location>
</feature>
<dbReference type="FunCoup" id="G0V9A1">
    <property type="interactions" value="390"/>
</dbReference>
<dbReference type="PANTHER" id="PTHR11216:SF170">
    <property type="entry name" value="DYNAMIN ASSOCIATED PROTEIN 160, ISOFORM D"/>
    <property type="match status" value="1"/>
</dbReference>
<dbReference type="GO" id="GO:0005509">
    <property type="term" value="F:calcium ion binding"/>
    <property type="evidence" value="ECO:0007669"/>
    <property type="project" value="InterPro"/>
</dbReference>
<dbReference type="GO" id="GO:0043130">
    <property type="term" value="F:ubiquitin binding"/>
    <property type="evidence" value="ECO:0007669"/>
    <property type="project" value="EnsemblFungi"/>
</dbReference>
<evidence type="ECO:0000259" key="5">
    <source>
        <dbReference type="PROSITE" id="PS50030"/>
    </source>
</evidence>
<dbReference type="SMART" id="SM00027">
    <property type="entry name" value="EH"/>
    <property type="match status" value="3"/>
</dbReference>
<dbReference type="Pfam" id="PF00627">
    <property type="entry name" value="UBA"/>
    <property type="match status" value="1"/>
</dbReference>
<feature type="compositionally biased region" description="Low complexity" evidence="4">
    <location>
        <begin position="446"/>
        <end position="460"/>
    </location>
</feature>
<evidence type="ECO:0000256" key="1">
    <source>
        <dbReference type="ARBA" id="ARBA00022837"/>
    </source>
</evidence>
<dbReference type="PANTHER" id="PTHR11216">
    <property type="entry name" value="EH DOMAIN"/>
    <property type="match status" value="1"/>
</dbReference>
<feature type="domain" description="EH" evidence="6">
    <location>
        <begin position="14"/>
        <end position="101"/>
    </location>
</feature>
<feature type="compositionally biased region" description="Polar residues" evidence="4">
    <location>
        <begin position="1208"/>
        <end position="1243"/>
    </location>
</feature>
<evidence type="ECO:0008006" key="10">
    <source>
        <dbReference type="Google" id="ProtNLM"/>
    </source>
</evidence>
<keyword evidence="2 3" id="KW-0175">Coiled coil</keyword>
<evidence type="ECO:0000313" key="8">
    <source>
        <dbReference type="EMBL" id="CCC68052.1"/>
    </source>
</evidence>
<dbReference type="Gene3D" id="1.10.238.10">
    <property type="entry name" value="EF-hand"/>
    <property type="match status" value="3"/>
</dbReference>
<feature type="compositionally biased region" description="Polar residues" evidence="4">
    <location>
        <begin position="1058"/>
        <end position="1075"/>
    </location>
</feature>
<dbReference type="GO" id="GO:0044396">
    <property type="term" value="P:actin cortical patch organization"/>
    <property type="evidence" value="ECO:0007669"/>
    <property type="project" value="EnsemblFungi"/>
</dbReference>
<organism evidence="8 9">
    <name type="scientific">Naumovozyma castellii</name>
    <name type="common">Yeast</name>
    <name type="synonym">Saccharomyces castellii</name>
    <dbReference type="NCBI Taxonomy" id="27288"/>
    <lineage>
        <taxon>Eukaryota</taxon>
        <taxon>Fungi</taxon>
        <taxon>Dikarya</taxon>
        <taxon>Ascomycota</taxon>
        <taxon>Saccharomycotina</taxon>
        <taxon>Saccharomycetes</taxon>
        <taxon>Saccharomycetales</taxon>
        <taxon>Saccharomycetaceae</taxon>
        <taxon>Naumovozyma</taxon>
    </lineage>
</organism>
<protein>
    <recommendedName>
        <fullName evidence="10">Actin cytoskeleton-regulatory complex protein PAN1</fullName>
    </recommendedName>
</protein>
<evidence type="ECO:0000313" key="9">
    <source>
        <dbReference type="Proteomes" id="UP000001640"/>
    </source>
</evidence>
<feature type="coiled-coil region" evidence="3">
    <location>
        <begin position="568"/>
        <end position="623"/>
    </location>
</feature>
<dbReference type="GO" id="GO:0032467">
    <property type="term" value="P:positive regulation of cytokinesis"/>
    <property type="evidence" value="ECO:0007669"/>
    <property type="project" value="EnsemblFungi"/>
</dbReference>
<dbReference type="SUPFAM" id="SSF57997">
    <property type="entry name" value="Tropomyosin"/>
    <property type="match status" value="1"/>
</dbReference>
<dbReference type="RefSeq" id="XP_003674430.1">
    <property type="nucleotide sequence ID" value="XM_003674382.1"/>
</dbReference>
<feature type="region of interest" description="Disordered" evidence="4">
    <location>
        <begin position="369"/>
        <end position="460"/>
    </location>
</feature>
<dbReference type="GeneID" id="96901527"/>
<keyword evidence="1" id="KW-0106">Calcium</keyword>
<dbReference type="EMBL" id="HE576752">
    <property type="protein sequence ID" value="CCC68052.1"/>
    <property type="molecule type" value="Genomic_DNA"/>
</dbReference>
<dbReference type="GO" id="GO:0016197">
    <property type="term" value="P:endosomal transport"/>
    <property type="evidence" value="ECO:0007669"/>
    <property type="project" value="TreeGrafter"/>
</dbReference>
<feature type="domain" description="EF-hand" evidence="7">
    <location>
        <begin position="47"/>
        <end position="82"/>
    </location>
</feature>
<reference key="2">
    <citation type="submission" date="2011-08" db="EMBL/GenBank/DDBJ databases">
        <title>Genome sequence of Naumovozyma castellii.</title>
        <authorList>
            <person name="Gordon J.L."/>
            <person name="Armisen D."/>
            <person name="Proux-Wera E."/>
            <person name="OhEigeartaigh S.S."/>
            <person name="Byrne K.P."/>
            <person name="Wolfe K.H."/>
        </authorList>
    </citation>
    <scope>NUCLEOTIDE SEQUENCE</scope>
    <source>
        <strain>Type strain:CBS 4309</strain>
    </source>
</reference>
<name>G0V9A1_NAUCA</name>
<dbReference type="InterPro" id="IPR018247">
    <property type="entry name" value="EF_Hand_1_Ca_BS"/>
</dbReference>
<dbReference type="OMA" id="DYQKFSQ"/>
<dbReference type="GO" id="GO:0030968">
    <property type="term" value="P:endoplasmic reticulum unfolded protein response"/>
    <property type="evidence" value="ECO:0007669"/>
    <property type="project" value="EnsemblFungi"/>
</dbReference>
<feature type="domain" description="EH" evidence="6">
    <location>
        <begin position="126"/>
        <end position="218"/>
    </location>
</feature>
<dbReference type="PROSITE" id="PS50222">
    <property type="entry name" value="EF_HAND_2"/>
    <property type="match status" value="3"/>
</dbReference>
<feature type="compositionally biased region" description="Acidic residues" evidence="4">
    <location>
        <begin position="1096"/>
        <end position="1105"/>
    </location>
</feature>
<feature type="domain" description="EH" evidence="6">
    <location>
        <begin position="275"/>
        <end position="364"/>
    </location>
</feature>
<dbReference type="InterPro" id="IPR002048">
    <property type="entry name" value="EF_hand_dom"/>
</dbReference>
<dbReference type="OrthoDB" id="524326at2759"/>
<dbReference type="Pfam" id="PF12763">
    <property type="entry name" value="EH"/>
    <property type="match status" value="3"/>
</dbReference>
<gene>
    <name evidence="8" type="primary">NCAS0A14940</name>
    <name evidence="8" type="ordered locus">NCAS_0A14940</name>
</gene>
<feature type="region of interest" description="Disordered" evidence="4">
    <location>
        <begin position="950"/>
        <end position="970"/>
    </location>
</feature>
<feature type="domain" description="EF-hand" evidence="7">
    <location>
        <begin position="158"/>
        <end position="193"/>
    </location>
</feature>
<dbReference type="InParanoid" id="G0V9A1"/>
<keyword evidence="9" id="KW-1185">Reference proteome</keyword>
<feature type="domain" description="EF-hand" evidence="7">
    <location>
        <begin position="274"/>
        <end position="309"/>
    </location>
</feature>
<feature type="domain" description="UBA" evidence="5">
    <location>
        <begin position="1293"/>
        <end position="1335"/>
    </location>
</feature>
<dbReference type="CDD" id="cd00052">
    <property type="entry name" value="EH"/>
    <property type="match status" value="3"/>
</dbReference>
<dbReference type="GO" id="GO:0005886">
    <property type="term" value="C:plasma membrane"/>
    <property type="evidence" value="ECO:0007669"/>
    <property type="project" value="TreeGrafter"/>
</dbReference>
<dbReference type="Proteomes" id="UP000001640">
    <property type="component" value="Chromosome 1"/>
</dbReference>
<evidence type="ECO:0000259" key="7">
    <source>
        <dbReference type="PROSITE" id="PS50222"/>
    </source>
</evidence>
<dbReference type="SMART" id="SM00054">
    <property type="entry name" value="EFh"/>
    <property type="match status" value="3"/>
</dbReference>
<dbReference type="GO" id="GO:0006897">
    <property type="term" value="P:endocytosis"/>
    <property type="evidence" value="ECO:0007669"/>
    <property type="project" value="EnsemblFungi"/>
</dbReference>
<dbReference type="PROSITE" id="PS50031">
    <property type="entry name" value="EH"/>
    <property type="match status" value="3"/>
</dbReference>
<feature type="compositionally biased region" description="Polar residues" evidence="4">
    <location>
        <begin position="1141"/>
        <end position="1150"/>
    </location>
</feature>
<feature type="compositionally biased region" description="Polar residues" evidence="4">
    <location>
        <begin position="950"/>
        <end position="964"/>
    </location>
</feature>
<dbReference type="GO" id="GO:0005935">
    <property type="term" value="C:cellular bud neck"/>
    <property type="evidence" value="ECO:0007669"/>
    <property type="project" value="EnsemblFungi"/>
</dbReference>
<dbReference type="STRING" id="1064592.G0V9A1"/>
<dbReference type="SMART" id="SM00165">
    <property type="entry name" value="UBA"/>
    <property type="match status" value="1"/>
</dbReference>
<evidence type="ECO:0000256" key="2">
    <source>
        <dbReference type="ARBA" id="ARBA00023054"/>
    </source>
</evidence>
<sequence length="1336" mass="146315">MSAIHFQTPLSQEEQSVINQKFKQLDTEDLGILTGEALRPVFAASGLSGQLLSQVWALVDVGNKGFLNKDEFSAALRVIGHLQHNPTLVINSQLYENPAQITLNNNSTGNNLQQNSSAIPSPSQNDIAKFSHLFDRTAAGNQRLPGDKAKEIFLKANLPNQTLGEIWALCDKNASGALDKPEFVMAMYMIQLSMANHPSLNPFPTSLSPQLWNSINNGINSQPPAAPISNNSTGLSSINGPGPATGLQRQSSTLTRLSSGAFSNAASDWTINQEKKQQFDAIFDSLDKNHEGALTADILVPFFVSSKLSQDTLATVWDLADIHNNAKFTKLEFAIAMFLIQKKNSGIDLPDVVPDQLLQSPALNYQNGAMQQAPQQQQQSSMPIPSRSTKPSFQEAVQPQQLPQPQVPQNSNNGSLNDLLALNSSFNSPPPVARNDTNNSFNRDFSSPSNASPSQAAAAHSAMNFKKFNPTSHFGQSIIKEDEELQTPQQQQFQQKNMVPAQTQPALNASGNAPPPPPVHRAASVSLPQVPNFASLGMPSGNMNKNITPSGGFTNNDLFADSQASAQLSSATTELANLSNQVNSLSKQATITNDKKARAAQELKRVNDMKASIENKLSTLRKTHDDNMKQTEVLESQLLESNKQTETLKQQLGVTEANYHAIESKLNELTTELTTAQESNTNLKDQIANLNSMTATLQTQLNEKQQNVRQQRSMVDVNSKQLEVGQINLKSMQTEIDGLDEKLQVYLTKQNELNEYQKTVEEQHSQLESKYKDLALRNDDLTEREKQLEERNAQIEEQEKIYNDHVTRLQEMFTDLSKRKEVFEKANDELEKQRAEYANSVQDLSERQIQLAMGHLPDDAKDIISKKNDANVSKFVDSTILPDDEEKTEKTQSDVFDGDIPVVPSQSETAGESLNEVAGTLPSGNNTEEEAAQTLADRFEGDLNEYGIPRSQSLTSSVANNAPQSVGGEAELAEPLDERLGEKSITKEGLPVVKKNVSTEDEEDSHIPGEWDTPEVAETPTSTANRSGTMDTIPAIADTTIVPTPIEEKNVVDELDNVSDNSIEQSPDMSAMQDQSKSKTIDEEFPPMQELHIDESDSSDDEFEDTREVLSPALPQKEIQPRIQAPPSIQERAATPKQPDYLNTAQGSVPPTSPAVAADEFDDEFAGLEQAAVEEEGNDDDLETDGNQHSPSSMEGFETIGHNDLDNELQQNAFTGTITTDNNADQRKAPSQLQSTESTLSNDEWNEIFAGFGNGKQQGSNTVPPATSEPQQSNTQSSFAPPPIRSPVNRGIATTPKSLAIEELSGMGFTEEEATKALEKFNWDLDAATNYLLDNA</sequence>
<dbReference type="SUPFAM" id="SSF47473">
    <property type="entry name" value="EF-hand"/>
    <property type="match status" value="3"/>
</dbReference>
<dbReference type="GO" id="GO:0032880">
    <property type="term" value="P:regulation of protein localization"/>
    <property type="evidence" value="ECO:0007669"/>
    <property type="project" value="EnsemblFungi"/>
</dbReference>
<dbReference type="Gene3D" id="1.10.287.1490">
    <property type="match status" value="1"/>
</dbReference>
<feature type="compositionally biased region" description="Polar residues" evidence="4">
    <location>
        <begin position="410"/>
        <end position="427"/>
    </location>
</feature>
<dbReference type="InterPro" id="IPR015940">
    <property type="entry name" value="UBA"/>
</dbReference>
<dbReference type="KEGG" id="ncs:NCAS_0A14940"/>
<feature type="compositionally biased region" description="Polar residues" evidence="4">
    <location>
        <begin position="435"/>
        <end position="445"/>
    </location>
</feature>
<dbReference type="eggNOG" id="KOG0998">
    <property type="taxonomic scope" value="Eukaryota"/>
</dbReference>
<dbReference type="PROSITE" id="PS50030">
    <property type="entry name" value="UBA"/>
    <property type="match status" value="1"/>
</dbReference>
<feature type="region of interest" description="Disordered" evidence="4">
    <location>
        <begin position="996"/>
        <end position="1033"/>
    </location>
</feature>
<dbReference type="PROSITE" id="PS00018">
    <property type="entry name" value="EF_HAND_1"/>
    <property type="match status" value="1"/>
</dbReference>
<dbReference type="HOGENOM" id="CLU_002993_0_0_1"/>
<dbReference type="SUPFAM" id="SSF46934">
    <property type="entry name" value="UBA-like"/>
    <property type="match status" value="1"/>
</dbReference>
<evidence type="ECO:0000256" key="3">
    <source>
        <dbReference type="SAM" id="Coils"/>
    </source>
</evidence>
<feature type="compositionally biased region" description="Acidic residues" evidence="4">
    <location>
        <begin position="1159"/>
        <end position="1184"/>
    </location>
</feature>